<evidence type="ECO:0000313" key="1">
    <source>
        <dbReference type="EMBL" id="VDN60767.1"/>
    </source>
</evidence>
<keyword evidence="3" id="KW-1185">Reference proteome</keyword>
<evidence type="ECO:0000313" key="2">
    <source>
        <dbReference type="Proteomes" id="UP000038040"/>
    </source>
</evidence>
<dbReference type="WBParaSite" id="DME_0000970401-mRNA-1">
    <property type="protein sequence ID" value="DME_0000970401-mRNA-1"/>
    <property type="gene ID" value="DME_0000970401"/>
</dbReference>
<dbReference type="Proteomes" id="UP000038040">
    <property type="component" value="Unplaced"/>
</dbReference>
<dbReference type="EMBL" id="UYYG01001242">
    <property type="protein sequence ID" value="VDN60767.1"/>
    <property type="molecule type" value="Genomic_DNA"/>
</dbReference>
<accession>A0A0N4UP36</accession>
<sequence length="67" mass="7291">MENWKDSDSSGAGSTVDPLFSDYDEQSWFDSDSGVASPVHGDPVAQTLNLLTKPEAMGNLETLLRFI</sequence>
<dbReference type="AlphaFoldDB" id="A0A0N4UP36"/>
<evidence type="ECO:0000313" key="3">
    <source>
        <dbReference type="Proteomes" id="UP000274756"/>
    </source>
</evidence>
<organism evidence="2 4">
    <name type="scientific">Dracunculus medinensis</name>
    <name type="common">Guinea worm</name>
    <dbReference type="NCBI Taxonomy" id="318479"/>
    <lineage>
        <taxon>Eukaryota</taxon>
        <taxon>Metazoa</taxon>
        <taxon>Ecdysozoa</taxon>
        <taxon>Nematoda</taxon>
        <taxon>Chromadorea</taxon>
        <taxon>Rhabditida</taxon>
        <taxon>Spirurina</taxon>
        <taxon>Dracunculoidea</taxon>
        <taxon>Dracunculidae</taxon>
        <taxon>Dracunculus</taxon>
    </lineage>
</organism>
<dbReference type="Proteomes" id="UP000274756">
    <property type="component" value="Unassembled WGS sequence"/>
</dbReference>
<reference evidence="4" key="1">
    <citation type="submission" date="2017-02" db="UniProtKB">
        <authorList>
            <consortium name="WormBaseParasite"/>
        </authorList>
    </citation>
    <scope>IDENTIFICATION</scope>
</reference>
<dbReference type="OrthoDB" id="5864733at2759"/>
<protein>
    <submittedName>
        <fullName evidence="4">ICA69 domain-containing protein</fullName>
    </submittedName>
</protein>
<proteinExistence type="predicted"/>
<gene>
    <name evidence="1" type="ORF">DME_LOCUS10740</name>
</gene>
<reference evidence="1 3" key="2">
    <citation type="submission" date="2018-11" db="EMBL/GenBank/DDBJ databases">
        <authorList>
            <consortium name="Pathogen Informatics"/>
        </authorList>
    </citation>
    <scope>NUCLEOTIDE SEQUENCE [LARGE SCALE GENOMIC DNA]</scope>
</reference>
<name>A0A0N4UP36_DRAME</name>
<evidence type="ECO:0000313" key="4">
    <source>
        <dbReference type="WBParaSite" id="DME_0000970401-mRNA-1"/>
    </source>
</evidence>